<gene>
    <name evidence="6" type="ORF">GCM10007879_18870</name>
</gene>
<dbReference type="CDD" id="cd13585">
    <property type="entry name" value="PBP2_TMBP_like"/>
    <property type="match status" value="1"/>
</dbReference>
<evidence type="ECO:0000256" key="4">
    <source>
        <dbReference type="ARBA" id="ARBA00022764"/>
    </source>
</evidence>
<evidence type="ECO:0000256" key="2">
    <source>
        <dbReference type="ARBA" id="ARBA00022448"/>
    </source>
</evidence>
<dbReference type="SUPFAM" id="SSF53850">
    <property type="entry name" value="Periplasmic binding protein-like II"/>
    <property type="match status" value="1"/>
</dbReference>
<keyword evidence="4" id="KW-0574">Periplasm</keyword>
<keyword evidence="3 5" id="KW-0732">Signal</keyword>
<evidence type="ECO:0000313" key="7">
    <source>
        <dbReference type="Proteomes" id="UP001161405"/>
    </source>
</evidence>
<dbReference type="PANTHER" id="PTHR30061:SF50">
    <property type="entry name" value="MALTOSE_MALTODEXTRIN-BINDING PERIPLASMIC PROTEIN"/>
    <property type="match status" value="1"/>
</dbReference>
<organism evidence="6 7">
    <name type="scientific">Maritalea porphyrae</name>
    <dbReference type="NCBI Taxonomy" id="880732"/>
    <lineage>
        <taxon>Bacteria</taxon>
        <taxon>Pseudomonadati</taxon>
        <taxon>Pseudomonadota</taxon>
        <taxon>Alphaproteobacteria</taxon>
        <taxon>Hyphomicrobiales</taxon>
        <taxon>Devosiaceae</taxon>
        <taxon>Maritalea</taxon>
    </lineage>
</organism>
<evidence type="ECO:0000256" key="3">
    <source>
        <dbReference type="ARBA" id="ARBA00022729"/>
    </source>
</evidence>
<dbReference type="PANTHER" id="PTHR30061">
    <property type="entry name" value="MALTOSE-BINDING PERIPLASMIC PROTEIN"/>
    <property type="match status" value="1"/>
</dbReference>
<feature type="signal peptide" evidence="5">
    <location>
        <begin position="1"/>
        <end position="23"/>
    </location>
</feature>
<proteinExistence type="inferred from homology"/>
<evidence type="ECO:0000256" key="5">
    <source>
        <dbReference type="SAM" id="SignalP"/>
    </source>
</evidence>
<dbReference type="Proteomes" id="UP001161405">
    <property type="component" value="Unassembled WGS sequence"/>
</dbReference>
<sequence>MKLAKILLGSAVVLGSLAGASYAEDQRIHIILCGDDTWGGEVNAAHMAAWEASNPGFKTDIEYVPWGQCQDKATTLAASGNPPAIAYMGSRTLKQLAQNELIMSHDLTEEELASYAAPILGTVTADGKIWGLPRAFSTKALYYNKDLFEAAGLDPNSPPKTWDELYSAAAAIKEKTDADGIGLAAASFDNTMHQFMNYVYTNGGEVINADGDIVFNSPNNVETMEFYGKLASVSQPGPVAYDRGKLVPLFNEAKIGMYISGPWGRSQTGDAVNWGVAPLPVGPNGTPGTLLITDSYAVFKGSGVEEAALSLAKFMTSTDNQMEFEIAAGLTPLRPDHPEVAKLREADPTWGAFLDAIATGGPEPFVTDYVGLQDVINEAIQSVVLGEASAADAVAQAAEDLEEYK</sequence>
<comment type="similarity">
    <text evidence="1">Belongs to the bacterial solute-binding protein 1 family.</text>
</comment>
<reference evidence="6" key="2">
    <citation type="submission" date="2023-01" db="EMBL/GenBank/DDBJ databases">
        <title>Draft genome sequence of Maritalea porphyrae strain NBRC 107169.</title>
        <authorList>
            <person name="Sun Q."/>
            <person name="Mori K."/>
        </authorList>
    </citation>
    <scope>NUCLEOTIDE SEQUENCE</scope>
    <source>
        <strain evidence="6">NBRC 107169</strain>
    </source>
</reference>
<accession>A0ABQ5UR10</accession>
<dbReference type="RefSeq" id="WP_284363937.1">
    <property type="nucleotide sequence ID" value="NZ_BSNI01000002.1"/>
</dbReference>
<dbReference type="Gene3D" id="3.40.190.10">
    <property type="entry name" value="Periplasmic binding protein-like II"/>
    <property type="match status" value="2"/>
</dbReference>
<evidence type="ECO:0000313" key="6">
    <source>
        <dbReference type="EMBL" id="GLQ17638.1"/>
    </source>
</evidence>
<keyword evidence="2" id="KW-0813">Transport</keyword>
<dbReference type="Pfam" id="PF01547">
    <property type="entry name" value="SBP_bac_1"/>
    <property type="match status" value="1"/>
</dbReference>
<dbReference type="InterPro" id="IPR006059">
    <property type="entry name" value="SBP"/>
</dbReference>
<reference evidence="6" key="1">
    <citation type="journal article" date="2014" name="Int. J. Syst. Evol. Microbiol.">
        <title>Complete genome of a new Firmicutes species belonging to the dominant human colonic microbiota ('Ruminococcus bicirculans') reveals two chromosomes and a selective capacity to utilize plant glucans.</title>
        <authorList>
            <consortium name="NISC Comparative Sequencing Program"/>
            <person name="Wegmann U."/>
            <person name="Louis P."/>
            <person name="Goesmann A."/>
            <person name="Henrissat B."/>
            <person name="Duncan S.H."/>
            <person name="Flint H.J."/>
        </authorList>
    </citation>
    <scope>NUCLEOTIDE SEQUENCE</scope>
    <source>
        <strain evidence="6">NBRC 107169</strain>
    </source>
</reference>
<dbReference type="EMBL" id="BSNI01000002">
    <property type="protein sequence ID" value="GLQ17638.1"/>
    <property type="molecule type" value="Genomic_DNA"/>
</dbReference>
<keyword evidence="7" id="KW-1185">Reference proteome</keyword>
<comment type="caution">
    <text evidence="6">The sequence shown here is derived from an EMBL/GenBank/DDBJ whole genome shotgun (WGS) entry which is preliminary data.</text>
</comment>
<evidence type="ECO:0000256" key="1">
    <source>
        <dbReference type="ARBA" id="ARBA00008520"/>
    </source>
</evidence>
<name>A0ABQ5UR10_9HYPH</name>
<protein>
    <submittedName>
        <fullName evidence="6">ABC transporter substrate-binding protein</fullName>
    </submittedName>
</protein>
<feature type="chain" id="PRO_5047441862" evidence="5">
    <location>
        <begin position="24"/>
        <end position="405"/>
    </location>
</feature>